<reference evidence="3" key="2">
    <citation type="submission" date="2008-08" db="EMBL/GenBank/DDBJ databases">
        <authorList>
            <consortium name="Diatom Consortium"/>
            <person name="Grigoriev I."/>
            <person name="Grimwood J."/>
            <person name="Kuo A."/>
            <person name="Otillar R.P."/>
            <person name="Salamov A."/>
            <person name="Detter J.C."/>
            <person name="Lindquist E."/>
            <person name="Shapiro H."/>
            <person name="Lucas S."/>
            <person name="Glavina del Rio T."/>
            <person name="Pitluck S."/>
            <person name="Rokhsar D."/>
            <person name="Bowler C."/>
        </authorList>
    </citation>
    <scope>GENOME REANNOTATION</scope>
    <source>
        <strain evidence="3">CCAP 1055/1</strain>
    </source>
</reference>
<evidence type="ECO:0000313" key="3">
    <source>
        <dbReference type="Proteomes" id="UP000000759"/>
    </source>
</evidence>
<dbReference type="HOGENOM" id="CLU_067202_0_1_1"/>
<dbReference type="AlphaFoldDB" id="B7S4D8"/>
<accession>B7S4D8</accession>
<dbReference type="Pfam" id="PF00485">
    <property type="entry name" value="PRK"/>
    <property type="match status" value="1"/>
</dbReference>
<gene>
    <name evidence="2" type="ORF">PHATRDRAFT_bd1463</name>
</gene>
<dbReference type="EMBL" id="DS999284">
    <property type="protein sequence ID" value="EEC42669.1"/>
    <property type="molecule type" value="Genomic_DNA"/>
</dbReference>
<feature type="domain" description="Phosphoribulokinase/uridine kinase" evidence="1">
    <location>
        <begin position="113"/>
        <end position="235"/>
    </location>
</feature>
<keyword evidence="3" id="KW-1185">Reference proteome</keyword>
<dbReference type="OMA" id="QNAHYID"/>
<dbReference type="Gene3D" id="3.40.50.300">
    <property type="entry name" value="P-loop containing nucleotide triphosphate hydrolases"/>
    <property type="match status" value="3"/>
</dbReference>
<sequence>MKDNTVSPTTTPNLESLRLEDSILLPEVPENGIMSKMASNVTFYEGMTEDEEDAIWESRRLGTGHHQRQLSFSLPEDMQAVNRHATDLFKSLAQRVVTTYQSRKDDLQNGQLFIAVAGGPGSGKSTLCEKVAQRVNARLEPGIAVVLPMDGFHYSRESLRKMAETEACVYTYEQLLQRRGAPWTFDHDLCAEKFKQARHHGEGSFPVYSREKSDPVPDGVQLMMTHKIVFLEGNYLLAWDDPNWSSLQGVFDEAWYVACTTLEEQRERLINRHLSNWTEEKIQMWGEGHIGAGRKADSNDVLNSAWIDHHSRKHADLIVESK</sequence>
<dbReference type="SUPFAM" id="SSF52540">
    <property type="entry name" value="P-loop containing nucleoside triphosphate hydrolases"/>
    <property type="match status" value="1"/>
</dbReference>
<reference evidence="2 3" key="1">
    <citation type="journal article" date="2008" name="Nature">
        <title>The Phaeodactylum genome reveals the evolutionary history of diatom genomes.</title>
        <authorList>
            <person name="Bowler C."/>
            <person name="Allen A.E."/>
            <person name="Badger J.H."/>
            <person name="Grimwood J."/>
            <person name="Jabbari K."/>
            <person name="Kuo A."/>
            <person name="Maheswari U."/>
            <person name="Martens C."/>
            <person name="Maumus F."/>
            <person name="Otillar R.P."/>
            <person name="Rayko E."/>
            <person name="Salamov A."/>
            <person name="Vandepoele K."/>
            <person name="Beszteri B."/>
            <person name="Gruber A."/>
            <person name="Heijde M."/>
            <person name="Katinka M."/>
            <person name="Mock T."/>
            <person name="Valentin K."/>
            <person name="Verret F."/>
            <person name="Berges J.A."/>
            <person name="Brownlee C."/>
            <person name="Cadoret J.P."/>
            <person name="Chiovitti A."/>
            <person name="Choi C.J."/>
            <person name="Coesel S."/>
            <person name="De Martino A."/>
            <person name="Detter J.C."/>
            <person name="Durkin C."/>
            <person name="Falciatore A."/>
            <person name="Fournet J."/>
            <person name="Haruta M."/>
            <person name="Huysman M.J."/>
            <person name="Jenkins B.D."/>
            <person name="Jiroutova K."/>
            <person name="Jorgensen R.E."/>
            <person name="Joubert Y."/>
            <person name="Kaplan A."/>
            <person name="Kroger N."/>
            <person name="Kroth P.G."/>
            <person name="La Roche J."/>
            <person name="Lindquist E."/>
            <person name="Lommer M."/>
            <person name="Martin-Jezequel V."/>
            <person name="Lopez P.J."/>
            <person name="Lucas S."/>
            <person name="Mangogna M."/>
            <person name="McGinnis K."/>
            <person name="Medlin L.K."/>
            <person name="Montsant A."/>
            <person name="Oudot-Le Secq M.P."/>
            <person name="Napoli C."/>
            <person name="Obornik M."/>
            <person name="Parker M.S."/>
            <person name="Petit J.L."/>
            <person name="Porcel B.M."/>
            <person name="Poulsen N."/>
            <person name="Robison M."/>
            <person name="Rychlewski L."/>
            <person name="Rynearson T.A."/>
            <person name="Schmutz J."/>
            <person name="Shapiro H."/>
            <person name="Siaut M."/>
            <person name="Stanley M."/>
            <person name="Sussman M.R."/>
            <person name="Taylor A.R."/>
            <person name="Vardi A."/>
            <person name="von Dassow P."/>
            <person name="Vyverman W."/>
            <person name="Willis A."/>
            <person name="Wyrwicz L.S."/>
            <person name="Rokhsar D.S."/>
            <person name="Weissenbach J."/>
            <person name="Armbrust E.V."/>
            <person name="Green B.R."/>
            <person name="Van de Peer Y."/>
            <person name="Grigoriev I.V."/>
        </authorList>
    </citation>
    <scope>NUCLEOTIDE SEQUENCE [LARGE SCALE GENOMIC DNA]</scope>
    <source>
        <strain evidence="2 3">CCAP 1055/1</strain>
    </source>
</reference>
<organism evidence="2 3">
    <name type="scientific">Phaeodactylum tricornutum (strain CCAP 1055/1)</name>
    <dbReference type="NCBI Taxonomy" id="556484"/>
    <lineage>
        <taxon>Eukaryota</taxon>
        <taxon>Sar</taxon>
        <taxon>Stramenopiles</taxon>
        <taxon>Ochrophyta</taxon>
        <taxon>Bacillariophyta</taxon>
        <taxon>Bacillariophyceae</taxon>
        <taxon>Bacillariophycidae</taxon>
        <taxon>Naviculales</taxon>
        <taxon>Phaeodactylaceae</taxon>
        <taxon>Phaeodactylum</taxon>
    </lineage>
</organism>
<dbReference type="GO" id="GO:0005524">
    <property type="term" value="F:ATP binding"/>
    <property type="evidence" value="ECO:0007669"/>
    <property type="project" value="InterPro"/>
</dbReference>
<dbReference type="Proteomes" id="UP000000759">
    <property type="component" value="Unassembled WGS sequence"/>
</dbReference>
<dbReference type="PANTHER" id="PTHR10285">
    <property type="entry name" value="URIDINE KINASE"/>
    <property type="match status" value="1"/>
</dbReference>
<dbReference type="InParanoid" id="B7S4D8"/>
<dbReference type="InterPro" id="IPR027417">
    <property type="entry name" value="P-loop_NTPase"/>
</dbReference>
<dbReference type="GO" id="GO:0016301">
    <property type="term" value="F:kinase activity"/>
    <property type="evidence" value="ECO:0007669"/>
    <property type="project" value="InterPro"/>
</dbReference>
<dbReference type="InterPro" id="IPR006083">
    <property type="entry name" value="PRK/URK"/>
</dbReference>
<evidence type="ECO:0000313" key="2">
    <source>
        <dbReference type="EMBL" id="EEC42669.1"/>
    </source>
</evidence>
<dbReference type="GeneID" id="7205037"/>
<protein>
    <recommendedName>
        <fullName evidence="1">Phosphoribulokinase/uridine kinase domain-containing protein</fullName>
    </recommendedName>
</protein>
<evidence type="ECO:0000259" key="1">
    <source>
        <dbReference type="Pfam" id="PF00485"/>
    </source>
</evidence>
<dbReference type="OrthoDB" id="38169at2759"/>
<dbReference type="PaxDb" id="2850-Phatrdraft1463"/>
<dbReference type="eggNOG" id="KOG2702">
    <property type="taxonomic scope" value="Eukaryota"/>
</dbReference>
<proteinExistence type="predicted"/>
<dbReference type="RefSeq" id="XP_002176433.1">
    <property type="nucleotide sequence ID" value="XM_002176397.1"/>
</dbReference>
<dbReference type="KEGG" id="pti:PHATRDRAFT_bd1463"/>
<name>B7S4D8_PHATC</name>